<dbReference type="InterPro" id="IPR009073">
    <property type="entry name" value="HscB_oligo_C"/>
</dbReference>
<gene>
    <name evidence="3" type="ORF">METZ01_LOCUS499340</name>
</gene>
<sequence length="79" mass="9379">MLSQIELREQLEGIKEQQDSLALDEFIERVQDFINDNVASISEAFMQSKDLQEIKTLVRELKFYDQLNKEANILMDEWL</sequence>
<keyword evidence="1" id="KW-0143">Chaperone</keyword>
<dbReference type="InterPro" id="IPR036386">
    <property type="entry name" value="HscB_C_sf"/>
</dbReference>
<proteinExistence type="predicted"/>
<dbReference type="GO" id="GO:0051259">
    <property type="term" value="P:protein complex oligomerization"/>
    <property type="evidence" value="ECO:0007669"/>
    <property type="project" value="InterPro"/>
</dbReference>
<protein>
    <recommendedName>
        <fullName evidence="2">Co-chaperone HscB C-terminal oligomerisation domain-containing protein</fullName>
    </recommendedName>
</protein>
<accession>A0A383DPS1</accession>
<dbReference type="EMBL" id="UINC01219147">
    <property type="protein sequence ID" value="SVE46486.1"/>
    <property type="molecule type" value="Genomic_DNA"/>
</dbReference>
<reference evidence="3" key="1">
    <citation type="submission" date="2018-05" db="EMBL/GenBank/DDBJ databases">
        <authorList>
            <person name="Lanie J.A."/>
            <person name="Ng W.-L."/>
            <person name="Kazmierczak K.M."/>
            <person name="Andrzejewski T.M."/>
            <person name="Davidsen T.M."/>
            <person name="Wayne K.J."/>
            <person name="Tettelin H."/>
            <person name="Glass J.I."/>
            <person name="Rusch D."/>
            <person name="Podicherti R."/>
            <person name="Tsui H.-C.T."/>
            <person name="Winkler M.E."/>
        </authorList>
    </citation>
    <scope>NUCLEOTIDE SEQUENCE</scope>
</reference>
<name>A0A383DPS1_9ZZZZ</name>
<evidence type="ECO:0000259" key="2">
    <source>
        <dbReference type="Pfam" id="PF07743"/>
    </source>
</evidence>
<dbReference type="AlphaFoldDB" id="A0A383DPS1"/>
<dbReference type="Gene3D" id="1.20.1280.20">
    <property type="entry name" value="HscB, C-terminal domain"/>
    <property type="match status" value="1"/>
</dbReference>
<feature type="domain" description="Co-chaperone HscB C-terminal oligomerisation" evidence="2">
    <location>
        <begin position="3"/>
        <end position="71"/>
    </location>
</feature>
<organism evidence="3">
    <name type="scientific">marine metagenome</name>
    <dbReference type="NCBI Taxonomy" id="408172"/>
    <lineage>
        <taxon>unclassified sequences</taxon>
        <taxon>metagenomes</taxon>
        <taxon>ecological metagenomes</taxon>
    </lineage>
</organism>
<dbReference type="Pfam" id="PF07743">
    <property type="entry name" value="HSCB_C"/>
    <property type="match status" value="1"/>
</dbReference>
<evidence type="ECO:0000313" key="3">
    <source>
        <dbReference type="EMBL" id="SVE46486.1"/>
    </source>
</evidence>
<dbReference type="SUPFAM" id="SSF47144">
    <property type="entry name" value="HSC20 (HSCB), C-terminal oligomerisation domain"/>
    <property type="match status" value="1"/>
</dbReference>
<evidence type="ECO:0000256" key="1">
    <source>
        <dbReference type="ARBA" id="ARBA00023186"/>
    </source>
</evidence>